<dbReference type="InterPro" id="IPR026590">
    <property type="entry name" value="Ssirtuin_cat_dom"/>
</dbReference>
<evidence type="ECO:0000256" key="2">
    <source>
        <dbReference type="ARBA" id="ARBA00022679"/>
    </source>
</evidence>
<reference evidence="6" key="1">
    <citation type="submission" date="2016-04" db="EMBL/GenBank/DDBJ databases">
        <authorList>
            <person name="Tabuchi Yagui T.R."/>
        </authorList>
    </citation>
    <scope>NUCLEOTIDE SEQUENCE [LARGE SCALE GENOMIC DNA]</scope>
    <source>
        <strain evidence="6">NIES-26</strain>
    </source>
</reference>
<dbReference type="GO" id="GO:0046872">
    <property type="term" value="F:metal ion binding"/>
    <property type="evidence" value="ECO:0007669"/>
    <property type="project" value="UniProtKB-KW"/>
</dbReference>
<keyword evidence="2" id="KW-0808">Transferase</keyword>
<feature type="active site" description="Proton acceptor" evidence="4">
    <location>
        <position position="104"/>
    </location>
</feature>
<keyword evidence="4" id="KW-0862">Zinc</keyword>
<dbReference type="InterPro" id="IPR029035">
    <property type="entry name" value="DHS-like_NAD/FAD-binding_dom"/>
</dbReference>
<evidence type="ECO:0000256" key="3">
    <source>
        <dbReference type="ARBA" id="ARBA00023027"/>
    </source>
</evidence>
<accession>A0A367R0A6</accession>
<dbReference type="PANTHER" id="PTHR11085:SF4">
    <property type="entry name" value="NAD-DEPENDENT PROTEIN DEACYLASE"/>
    <property type="match status" value="1"/>
</dbReference>
<feature type="domain" description="Deacetylase sirtuin-type" evidence="5">
    <location>
        <begin position="1"/>
        <end position="241"/>
    </location>
</feature>
<comment type="caution">
    <text evidence="6">The sequence shown here is derived from an EMBL/GenBank/DDBJ whole genome shotgun (WGS) entry which is preliminary data.</text>
</comment>
<evidence type="ECO:0000256" key="1">
    <source>
        <dbReference type="ARBA" id="ARBA00012928"/>
    </source>
</evidence>
<dbReference type="EMBL" id="LXQD01000295">
    <property type="protein sequence ID" value="RCJ28993.1"/>
    <property type="molecule type" value="Genomic_DNA"/>
</dbReference>
<feature type="binding site" evidence="4">
    <location>
        <position position="112"/>
    </location>
    <ligand>
        <name>Zn(2+)</name>
        <dbReference type="ChEBI" id="CHEBI:29105"/>
    </ligand>
</feature>
<dbReference type="InterPro" id="IPR026591">
    <property type="entry name" value="Sirtuin_cat_small_dom_sf"/>
</dbReference>
<evidence type="ECO:0000313" key="7">
    <source>
        <dbReference type="Proteomes" id="UP000252107"/>
    </source>
</evidence>
<dbReference type="AlphaFoldDB" id="A0A367R0A6"/>
<gene>
    <name evidence="6" type="ORF">A6770_00940</name>
</gene>
<sequence length="241" mass="27102">MPKIVVFSGAGLSAESGIPTFRGSGGLWEGHRIEDVATPVGWMRNQQLVLDFYAQRFVQMQQCQPNPAHLAIAQLAAKFDVVCITQNIDTLLEKAGVKNVWHLHGRIDCHKCEWHFGIPPMDAEWQCDYRGAMEKPVQFSDLCPKCGKQLRPDVVWFGEAVDMRVDDLYQMVSLVDVFIVIGTSATVYPAANLLKFFQNVPEKYFVDPNPNYQALNDFTVFQGSASEYMPSLVTSLTTKFC</sequence>
<feature type="binding site" evidence="4">
    <location>
        <position position="127"/>
    </location>
    <ligand>
        <name>Zn(2+)</name>
        <dbReference type="ChEBI" id="CHEBI:29105"/>
    </ligand>
</feature>
<keyword evidence="4" id="KW-0479">Metal-binding</keyword>
<evidence type="ECO:0000259" key="5">
    <source>
        <dbReference type="PROSITE" id="PS50305"/>
    </source>
</evidence>
<dbReference type="GO" id="GO:0017136">
    <property type="term" value="F:histone deacetylase activity, NAD-dependent"/>
    <property type="evidence" value="ECO:0007669"/>
    <property type="project" value="TreeGrafter"/>
</dbReference>
<dbReference type="PROSITE" id="PS50305">
    <property type="entry name" value="SIRTUIN"/>
    <property type="match status" value="1"/>
</dbReference>
<dbReference type="Gene3D" id="3.30.1600.10">
    <property type="entry name" value="SIR2/SIRT2 'Small Domain"/>
    <property type="match status" value="1"/>
</dbReference>
<dbReference type="InterPro" id="IPR050134">
    <property type="entry name" value="NAD-dep_sirtuin_deacylases"/>
</dbReference>
<protein>
    <recommendedName>
        <fullName evidence="1">protein acetyllysine N-acetyltransferase</fullName>
        <ecNumber evidence="1">2.3.1.286</ecNumber>
    </recommendedName>
</protein>
<dbReference type="SUPFAM" id="SSF52467">
    <property type="entry name" value="DHS-like NAD/FAD-binding domain"/>
    <property type="match status" value="1"/>
</dbReference>
<evidence type="ECO:0000256" key="4">
    <source>
        <dbReference type="PROSITE-ProRule" id="PRU00236"/>
    </source>
</evidence>
<evidence type="ECO:0000313" key="6">
    <source>
        <dbReference type="EMBL" id="RCJ28993.1"/>
    </source>
</evidence>
<dbReference type="Gene3D" id="3.40.50.1220">
    <property type="entry name" value="TPP-binding domain"/>
    <property type="match status" value="1"/>
</dbReference>
<dbReference type="EC" id="2.3.1.286" evidence="1"/>
<feature type="binding site" evidence="4">
    <location>
        <position position="146"/>
    </location>
    <ligand>
        <name>Zn(2+)</name>
        <dbReference type="ChEBI" id="CHEBI:29105"/>
    </ligand>
</feature>
<proteinExistence type="predicted"/>
<dbReference type="Pfam" id="PF02146">
    <property type="entry name" value="SIR2"/>
    <property type="match status" value="1"/>
</dbReference>
<dbReference type="Proteomes" id="UP000252107">
    <property type="component" value="Unassembled WGS sequence"/>
</dbReference>
<organism evidence="6 7">
    <name type="scientific">Nostoc minutum NIES-26</name>
    <dbReference type="NCBI Taxonomy" id="1844469"/>
    <lineage>
        <taxon>Bacteria</taxon>
        <taxon>Bacillati</taxon>
        <taxon>Cyanobacteriota</taxon>
        <taxon>Cyanophyceae</taxon>
        <taxon>Nostocales</taxon>
        <taxon>Nostocaceae</taxon>
        <taxon>Nostoc</taxon>
    </lineage>
</organism>
<keyword evidence="3" id="KW-0520">NAD</keyword>
<dbReference type="GO" id="GO:0070403">
    <property type="term" value="F:NAD+ binding"/>
    <property type="evidence" value="ECO:0007669"/>
    <property type="project" value="InterPro"/>
</dbReference>
<feature type="binding site" evidence="4">
    <location>
        <position position="143"/>
    </location>
    <ligand>
        <name>Zn(2+)</name>
        <dbReference type="ChEBI" id="CHEBI:29105"/>
    </ligand>
</feature>
<dbReference type="InterPro" id="IPR003000">
    <property type="entry name" value="Sirtuin"/>
</dbReference>
<keyword evidence="7" id="KW-1185">Reference proteome</keyword>
<name>A0A367R0A6_9NOSO</name>
<dbReference type="PANTHER" id="PTHR11085">
    <property type="entry name" value="NAD-DEPENDENT PROTEIN DEACYLASE SIRTUIN-5, MITOCHONDRIAL-RELATED"/>
    <property type="match status" value="1"/>
</dbReference>